<dbReference type="Gene3D" id="3.40.1170.10">
    <property type="entry name" value="DNA repair protein MutS, domain I"/>
    <property type="match status" value="1"/>
</dbReference>
<dbReference type="GO" id="GO:0030983">
    <property type="term" value="F:mismatched DNA binding"/>
    <property type="evidence" value="ECO:0007669"/>
    <property type="project" value="InterPro"/>
</dbReference>
<evidence type="ECO:0000256" key="6">
    <source>
        <dbReference type="ARBA" id="ARBA00023125"/>
    </source>
</evidence>
<protein>
    <recommendedName>
        <fullName evidence="2 9">DNA mismatch repair protein MutS</fullName>
    </recommendedName>
</protein>
<dbReference type="SUPFAM" id="SSF52540">
    <property type="entry name" value="P-loop containing nucleoside triphosphate hydrolases"/>
    <property type="match status" value="1"/>
</dbReference>
<dbReference type="FunFam" id="3.40.50.300:FF:000870">
    <property type="entry name" value="MutS protein homolog 4"/>
    <property type="match status" value="1"/>
</dbReference>
<dbReference type="SMART" id="SM00534">
    <property type="entry name" value="MUTSac"/>
    <property type="match status" value="1"/>
</dbReference>
<evidence type="ECO:0000313" key="14">
    <source>
        <dbReference type="Proteomes" id="UP000218113"/>
    </source>
</evidence>
<evidence type="ECO:0000259" key="12">
    <source>
        <dbReference type="PROSITE" id="PS00486"/>
    </source>
</evidence>
<keyword evidence="3 9" id="KW-0547">Nucleotide-binding</keyword>
<dbReference type="InterPro" id="IPR005748">
    <property type="entry name" value="DNA_mismatch_repair_MutS"/>
</dbReference>
<evidence type="ECO:0000256" key="5">
    <source>
        <dbReference type="ARBA" id="ARBA00022840"/>
    </source>
</evidence>
<dbReference type="EMBL" id="NVSR01000143">
    <property type="protein sequence ID" value="PCI23509.1"/>
    <property type="molecule type" value="Genomic_DNA"/>
</dbReference>
<dbReference type="FunFam" id="1.10.1420.10:FF:000001">
    <property type="entry name" value="DNA mismatch repair protein MutS"/>
    <property type="match status" value="1"/>
</dbReference>
<dbReference type="InterPro" id="IPR016151">
    <property type="entry name" value="DNA_mismatch_repair_MutS_N"/>
</dbReference>
<name>A0A2A4SQZ4_9DELT</name>
<dbReference type="PROSITE" id="PS00486">
    <property type="entry name" value="DNA_MISMATCH_REPAIR_2"/>
    <property type="match status" value="1"/>
</dbReference>
<dbReference type="Pfam" id="PF00488">
    <property type="entry name" value="MutS_V"/>
    <property type="match status" value="1"/>
</dbReference>
<evidence type="ECO:0000256" key="8">
    <source>
        <dbReference type="ARBA" id="ARBA00024647"/>
    </source>
</evidence>
<evidence type="ECO:0000256" key="2">
    <source>
        <dbReference type="ARBA" id="ARBA00021982"/>
    </source>
</evidence>
<dbReference type="Pfam" id="PF05192">
    <property type="entry name" value="MutS_III"/>
    <property type="match status" value="1"/>
</dbReference>
<dbReference type="NCBIfam" id="TIGR01070">
    <property type="entry name" value="mutS1"/>
    <property type="match status" value="1"/>
</dbReference>
<evidence type="ECO:0000256" key="7">
    <source>
        <dbReference type="ARBA" id="ARBA00023204"/>
    </source>
</evidence>
<dbReference type="InterPro" id="IPR027417">
    <property type="entry name" value="P-loop_NTPase"/>
</dbReference>
<dbReference type="GO" id="GO:0006298">
    <property type="term" value="P:mismatch repair"/>
    <property type="evidence" value="ECO:0007669"/>
    <property type="project" value="UniProtKB-UniRule"/>
</dbReference>
<gene>
    <name evidence="9" type="primary">mutS</name>
    <name evidence="13" type="ORF">COB67_12745</name>
</gene>
<keyword evidence="4 9" id="KW-0227">DNA damage</keyword>
<evidence type="ECO:0000256" key="4">
    <source>
        <dbReference type="ARBA" id="ARBA00022763"/>
    </source>
</evidence>
<sequence length="943" mass="106034">MSTHKGKLTPMMQQFYQIKQQHPDTILFYRMGDFYEMFGEDAVIASKILQIQLTTRNKNKGNETPMCGIPLHAYEQYLNKLTSSGHKVAVCEQMEDPAQAKGLVRREVVRIITPGTVIASDLLDATRNSFLASIGWDLKKGELGIAFCDLTTGEFELDQLNIRHGMGELLELLYLYKPREILVPQSRGEKEQLFVQEFLEQAEHMLQVEGQGPHIEHLDAYHFEFHNSDRTLKEHFQVGSLAGFGVDSHPFGIQAAGALLNYLKETQKDALSHILSIKRIQKSDKMLLDESTVRNLELFEASSGSSKQNTLIHLLDATKTAMGARMLRRWMAAPLLQKTQIERRLDSVDAFLKKQDLATAMRDIFAKIGDLERIIARIAMPATSITDLVRLRESLEQVQKLPEFFQDFDGSCLYQLVDAFDPLQELCRSLQEQILPEPKTKLKDGGYINFGVNEHLDELKHLMKNGKQLIANLEAQEKEKTGISSLKIKFNRVFGYFIEVSNASKHLVPDHYVRKQTLVNNERYVTEELNELEESILSAADESIALELEIFTALKKDLQSQTGRVQKTAKVIAELDVLATFSFNALMLNYVRPELDGNPKRHVMEVKEGRHPVIESLNLDEPFIPNDIRLDSQGEFIQVITGPNMGGKSTFMRQKALIALMAQMGSFVPATQAKLPIFDRIFTRVGASDNLTRGQSTFMVEMSEAASILNNATSQSLIILDEIGRGTSTFDGISIAWAIVEHIHNLKALTLFATHYHELVLLEEQLPGVANAKVVIHEEDDNIVFLRKVVPGQADKSYGIQVARLAGLPLQVVQRAKGVLEKLEVAEQRFNSLESSTQLLRELPQEAAQEIQDPDPKPTIPTLDSALAPLPASDLEQGSEAKSDPDSVQEAPATPENGSERGNQQIDFFTVEQPWVNEIRGLDLMNTTPMQAMEFLNQLQRKI</sequence>
<dbReference type="FunFam" id="3.40.1170.10:FF:000001">
    <property type="entry name" value="DNA mismatch repair protein MutS"/>
    <property type="match status" value="1"/>
</dbReference>
<organism evidence="13 14">
    <name type="scientific">SAR324 cluster bacterium</name>
    <dbReference type="NCBI Taxonomy" id="2024889"/>
    <lineage>
        <taxon>Bacteria</taxon>
        <taxon>Deltaproteobacteria</taxon>
        <taxon>SAR324 cluster</taxon>
    </lineage>
</organism>
<evidence type="ECO:0000256" key="10">
    <source>
        <dbReference type="RuleBase" id="RU003756"/>
    </source>
</evidence>
<dbReference type="InterPro" id="IPR036187">
    <property type="entry name" value="DNA_mismatch_repair_MutS_sf"/>
</dbReference>
<feature type="region of interest" description="Disordered" evidence="11">
    <location>
        <begin position="846"/>
        <end position="904"/>
    </location>
</feature>
<evidence type="ECO:0000256" key="1">
    <source>
        <dbReference type="ARBA" id="ARBA00006271"/>
    </source>
</evidence>
<accession>A0A2A4SQZ4</accession>
<evidence type="ECO:0000256" key="3">
    <source>
        <dbReference type="ARBA" id="ARBA00022741"/>
    </source>
</evidence>
<dbReference type="Gene3D" id="3.40.50.300">
    <property type="entry name" value="P-loop containing nucleotide triphosphate hydrolases"/>
    <property type="match status" value="1"/>
</dbReference>
<dbReference type="GO" id="GO:0005829">
    <property type="term" value="C:cytosol"/>
    <property type="evidence" value="ECO:0007669"/>
    <property type="project" value="TreeGrafter"/>
</dbReference>
<dbReference type="InterPro" id="IPR007696">
    <property type="entry name" value="DNA_mismatch_repair_MutS_core"/>
</dbReference>
<dbReference type="GO" id="GO:0003684">
    <property type="term" value="F:damaged DNA binding"/>
    <property type="evidence" value="ECO:0007669"/>
    <property type="project" value="UniProtKB-UniRule"/>
</dbReference>
<evidence type="ECO:0000256" key="9">
    <source>
        <dbReference type="HAMAP-Rule" id="MF_00096"/>
    </source>
</evidence>
<dbReference type="InterPro" id="IPR036678">
    <property type="entry name" value="MutS_con_dom_sf"/>
</dbReference>
<dbReference type="Gene3D" id="1.10.1420.10">
    <property type="match status" value="2"/>
</dbReference>
<comment type="similarity">
    <text evidence="1 9 10">Belongs to the DNA mismatch repair MutS family.</text>
</comment>
<dbReference type="InterPro" id="IPR000432">
    <property type="entry name" value="DNA_mismatch_repair_MutS_C"/>
</dbReference>
<dbReference type="SUPFAM" id="SSF48334">
    <property type="entry name" value="DNA repair protein MutS, domain III"/>
    <property type="match status" value="1"/>
</dbReference>
<keyword evidence="6 9" id="KW-0238">DNA-binding</keyword>
<dbReference type="Pfam" id="PF01624">
    <property type="entry name" value="MutS_I"/>
    <property type="match status" value="1"/>
</dbReference>
<dbReference type="PANTHER" id="PTHR11361:SF34">
    <property type="entry name" value="DNA MISMATCH REPAIR PROTEIN MSH1, MITOCHONDRIAL"/>
    <property type="match status" value="1"/>
</dbReference>
<feature type="binding site" evidence="9">
    <location>
        <begin position="642"/>
        <end position="649"/>
    </location>
    <ligand>
        <name>ATP</name>
        <dbReference type="ChEBI" id="CHEBI:30616"/>
    </ligand>
</feature>
<dbReference type="CDD" id="cd03284">
    <property type="entry name" value="ABC_MutS1"/>
    <property type="match status" value="1"/>
</dbReference>
<dbReference type="InterPro" id="IPR017261">
    <property type="entry name" value="DNA_mismatch_repair_MutS/MSH"/>
</dbReference>
<dbReference type="SMART" id="SM00533">
    <property type="entry name" value="MUTSd"/>
    <property type="match status" value="1"/>
</dbReference>
<dbReference type="PIRSF" id="PIRSF037677">
    <property type="entry name" value="DNA_mis_repair_Msh6"/>
    <property type="match status" value="1"/>
</dbReference>
<dbReference type="Pfam" id="PF05188">
    <property type="entry name" value="MutS_II"/>
    <property type="match status" value="1"/>
</dbReference>
<dbReference type="InterPro" id="IPR007861">
    <property type="entry name" value="DNA_mismatch_repair_MutS_clamp"/>
</dbReference>
<keyword evidence="7 9" id="KW-0234">DNA repair</keyword>
<dbReference type="Pfam" id="PF05190">
    <property type="entry name" value="MutS_IV"/>
    <property type="match status" value="1"/>
</dbReference>
<dbReference type="PANTHER" id="PTHR11361">
    <property type="entry name" value="DNA MISMATCH REPAIR PROTEIN MUTS FAMILY MEMBER"/>
    <property type="match status" value="1"/>
</dbReference>
<evidence type="ECO:0000313" key="13">
    <source>
        <dbReference type="EMBL" id="PCI23509.1"/>
    </source>
</evidence>
<dbReference type="Gene3D" id="3.30.420.110">
    <property type="entry name" value="MutS, connector domain"/>
    <property type="match status" value="1"/>
</dbReference>
<dbReference type="SUPFAM" id="SSF55271">
    <property type="entry name" value="DNA repair protein MutS, domain I"/>
    <property type="match status" value="1"/>
</dbReference>
<comment type="caution">
    <text evidence="13">The sequence shown here is derived from an EMBL/GenBank/DDBJ whole genome shotgun (WGS) entry which is preliminary data.</text>
</comment>
<comment type="function">
    <text evidence="8 9">This protein is involved in the repair of mismatches in DNA. It is possible that it carries out the mismatch recognition step. This protein has a weak ATPase activity.</text>
</comment>
<dbReference type="GO" id="GO:0005524">
    <property type="term" value="F:ATP binding"/>
    <property type="evidence" value="ECO:0007669"/>
    <property type="project" value="UniProtKB-UniRule"/>
</dbReference>
<evidence type="ECO:0000256" key="11">
    <source>
        <dbReference type="SAM" id="MobiDB-lite"/>
    </source>
</evidence>
<dbReference type="HAMAP" id="MF_00096">
    <property type="entry name" value="MutS"/>
    <property type="match status" value="1"/>
</dbReference>
<dbReference type="AlphaFoldDB" id="A0A2A4SQZ4"/>
<reference evidence="14" key="1">
    <citation type="submission" date="2017-08" db="EMBL/GenBank/DDBJ databases">
        <title>A dynamic microbial community with high functional redundancy inhabits the cold, oxic subseafloor aquifer.</title>
        <authorList>
            <person name="Tully B.J."/>
            <person name="Wheat C.G."/>
            <person name="Glazer B.T."/>
            <person name="Huber J.A."/>
        </authorList>
    </citation>
    <scope>NUCLEOTIDE SEQUENCE [LARGE SCALE GENOMIC DNA]</scope>
</reference>
<dbReference type="GO" id="GO:0140664">
    <property type="term" value="F:ATP-dependent DNA damage sensor activity"/>
    <property type="evidence" value="ECO:0007669"/>
    <property type="project" value="InterPro"/>
</dbReference>
<dbReference type="InterPro" id="IPR045076">
    <property type="entry name" value="MutS"/>
</dbReference>
<keyword evidence="5 9" id="KW-0067">ATP-binding</keyword>
<feature type="domain" description="DNA mismatch repair proteins mutS family" evidence="12">
    <location>
        <begin position="716"/>
        <end position="732"/>
    </location>
</feature>
<dbReference type="NCBIfam" id="NF003810">
    <property type="entry name" value="PRK05399.1"/>
    <property type="match status" value="1"/>
</dbReference>
<dbReference type="SUPFAM" id="SSF53150">
    <property type="entry name" value="DNA repair protein MutS, domain II"/>
    <property type="match status" value="1"/>
</dbReference>
<dbReference type="Proteomes" id="UP000218113">
    <property type="component" value="Unassembled WGS sequence"/>
</dbReference>
<proteinExistence type="inferred from homology"/>
<dbReference type="InterPro" id="IPR007695">
    <property type="entry name" value="DNA_mismatch_repair_MutS-lik_N"/>
</dbReference>
<dbReference type="InterPro" id="IPR007860">
    <property type="entry name" value="DNA_mmatch_repair_MutS_con_dom"/>
</dbReference>